<dbReference type="InterPro" id="IPR005176">
    <property type="entry name" value="PONY_dom"/>
</dbReference>
<dbReference type="PANTHER" id="PTHR12281:SF31">
    <property type="entry name" value="DCN1-LIKE PROTEIN 3"/>
    <property type="match status" value="1"/>
</dbReference>
<dbReference type="InterPro" id="IPR009060">
    <property type="entry name" value="UBA-like_sf"/>
</dbReference>
<gene>
    <name evidence="4" type="ORF">BJX63DRAFT_40128</name>
</gene>
<dbReference type="EMBL" id="JBFXLT010000117">
    <property type="protein sequence ID" value="KAL2808235.1"/>
    <property type="molecule type" value="Genomic_DNA"/>
</dbReference>
<dbReference type="InterPro" id="IPR042460">
    <property type="entry name" value="DCN1-like_PONY"/>
</dbReference>
<sequence>MPPYSSAQKQQIAQFVNFTQAENSVATKFLRQARWNLDEAVDAFFQSPQGGGGLTPAINQIFDKYRDSPTENPDGIGIEGAIRYFGDINVELDEVTCLGIAELLQSPSMGEFTREGFLNGWRSVGCDTIDKMSAHAANLRARIPAEPELFRRIYRFTFPLCLVQGQRNLQFEIAVEQWNLFFTPPKGGVAWNTRTTPWLDWWVEFLEGRGKRPVNKDLWQQVEVFMRKSHEDEDFGWWSEDGAWPGALDDFVAWVREKRGGAMEVE</sequence>
<evidence type="ECO:0000256" key="1">
    <source>
        <dbReference type="ARBA" id="ARBA00022786"/>
    </source>
</evidence>
<dbReference type="Gene3D" id="1.10.8.10">
    <property type="entry name" value="DNA helicase RuvA subunit, C-terminal domain"/>
    <property type="match status" value="1"/>
</dbReference>
<dbReference type="Pfam" id="PF03556">
    <property type="entry name" value="Cullin_binding"/>
    <property type="match status" value="1"/>
</dbReference>
<proteinExistence type="predicted"/>
<protein>
    <recommendedName>
        <fullName evidence="2">Defective in cullin neddylation protein</fullName>
    </recommendedName>
</protein>
<dbReference type="SUPFAM" id="SSF46934">
    <property type="entry name" value="UBA-like"/>
    <property type="match status" value="1"/>
</dbReference>
<reference evidence="4 5" key="1">
    <citation type="submission" date="2024-07" db="EMBL/GenBank/DDBJ databases">
        <title>Section-level genome sequencing and comparative genomics of Aspergillus sections Usti and Cavernicolus.</title>
        <authorList>
            <consortium name="Lawrence Berkeley National Laboratory"/>
            <person name="Nybo J.L."/>
            <person name="Vesth T.C."/>
            <person name="Theobald S."/>
            <person name="Frisvad J.C."/>
            <person name="Larsen T.O."/>
            <person name="Kjaerboelling I."/>
            <person name="Rothschild-Mancinelli K."/>
            <person name="Lyhne E.K."/>
            <person name="Kogle M.E."/>
            <person name="Barry K."/>
            <person name="Clum A."/>
            <person name="Na H."/>
            <person name="Ledsgaard L."/>
            <person name="Lin J."/>
            <person name="Lipzen A."/>
            <person name="Kuo A."/>
            <person name="Riley R."/>
            <person name="Mondo S."/>
            <person name="Labutti K."/>
            <person name="Haridas S."/>
            <person name="Pangalinan J."/>
            <person name="Salamov A.A."/>
            <person name="Simmons B.A."/>
            <person name="Magnuson J.K."/>
            <person name="Chen J."/>
            <person name="Drula E."/>
            <person name="Henrissat B."/>
            <person name="Wiebenga A."/>
            <person name="Lubbers R.J."/>
            <person name="Gomes A.C."/>
            <person name="Makela M.R."/>
            <person name="Stajich J."/>
            <person name="Grigoriev I.V."/>
            <person name="Mortensen U.H."/>
            <person name="De Vries R.P."/>
            <person name="Baker S.E."/>
            <person name="Andersen M.R."/>
        </authorList>
    </citation>
    <scope>NUCLEOTIDE SEQUENCE [LARGE SCALE GENOMIC DNA]</scope>
    <source>
        <strain evidence="4 5">CBS 588.65</strain>
    </source>
</reference>
<keyword evidence="5" id="KW-1185">Reference proteome</keyword>
<dbReference type="CDD" id="cd14350">
    <property type="entry name" value="UBA_DCNL"/>
    <property type="match status" value="1"/>
</dbReference>
<dbReference type="Proteomes" id="UP001610334">
    <property type="component" value="Unassembled WGS sequence"/>
</dbReference>
<dbReference type="PROSITE" id="PS51229">
    <property type="entry name" value="DCUN1"/>
    <property type="match status" value="1"/>
</dbReference>
<evidence type="ECO:0000259" key="3">
    <source>
        <dbReference type="PROSITE" id="PS51229"/>
    </source>
</evidence>
<accession>A0ABR4GYE5</accession>
<dbReference type="PANTHER" id="PTHR12281">
    <property type="entry name" value="RP42 RELATED"/>
    <property type="match status" value="1"/>
</dbReference>
<comment type="function">
    <text evidence="2">Neddylation of cullins play an essential role in the regulation of SCF-type complexes activity.</text>
</comment>
<dbReference type="Gene3D" id="1.10.238.10">
    <property type="entry name" value="EF-hand"/>
    <property type="match status" value="1"/>
</dbReference>
<organism evidence="4 5">
    <name type="scientific">Aspergillus granulosus</name>
    <dbReference type="NCBI Taxonomy" id="176169"/>
    <lineage>
        <taxon>Eukaryota</taxon>
        <taxon>Fungi</taxon>
        <taxon>Dikarya</taxon>
        <taxon>Ascomycota</taxon>
        <taxon>Pezizomycotina</taxon>
        <taxon>Eurotiomycetes</taxon>
        <taxon>Eurotiomycetidae</taxon>
        <taxon>Eurotiales</taxon>
        <taxon>Aspergillaceae</taxon>
        <taxon>Aspergillus</taxon>
        <taxon>Aspergillus subgen. Nidulantes</taxon>
    </lineage>
</organism>
<keyword evidence="1" id="KW-0833">Ubl conjugation pathway</keyword>
<evidence type="ECO:0000313" key="5">
    <source>
        <dbReference type="Proteomes" id="UP001610334"/>
    </source>
</evidence>
<name>A0ABR4GYE5_9EURO</name>
<evidence type="ECO:0000313" key="4">
    <source>
        <dbReference type="EMBL" id="KAL2808235.1"/>
    </source>
</evidence>
<dbReference type="InterPro" id="IPR014764">
    <property type="entry name" value="DCN-prot"/>
</dbReference>
<feature type="domain" description="DCUN1" evidence="3">
    <location>
        <begin position="53"/>
        <end position="256"/>
    </location>
</feature>
<comment type="caution">
    <text evidence="4">The sequence shown here is derived from an EMBL/GenBank/DDBJ whole genome shotgun (WGS) entry which is preliminary data.</text>
</comment>
<dbReference type="Pfam" id="PF14555">
    <property type="entry name" value="UBA_4"/>
    <property type="match status" value="1"/>
</dbReference>
<evidence type="ECO:0000256" key="2">
    <source>
        <dbReference type="RuleBase" id="RU410713"/>
    </source>
</evidence>
<dbReference type="Gene3D" id="1.10.238.200">
    <property type="entry name" value="Cullin, PONY binding domain"/>
    <property type="match status" value="1"/>
</dbReference>